<dbReference type="Proteomes" id="UP000837675">
    <property type="component" value="Unassembled WGS sequence"/>
</dbReference>
<feature type="transmembrane region" description="Helical" evidence="1">
    <location>
        <begin position="35"/>
        <end position="61"/>
    </location>
</feature>
<name>A0A8S4BVU0_9ACAR</name>
<sequence>MVITIDQFRGCISISDIMELLYGKMGRRVTNITSVLLSTVLVVAQAKAIGYLLCIIFTYHLRVV</sequence>
<dbReference type="AlphaFoldDB" id="A0A8S4BVU0"/>
<accession>A0A8S4BVU0</accession>
<keyword evidence="1" id="KW-0812">Transmembrane</keyword>
<keyword evidence="1" id="KW-1133">Transmembrane helix</keyword>
<evidence type="ECO:0000313" key="2">
    <source>
        <dbReference type="EMBL" id="CAG7596737.1"/>
    </source>
</evidence>
<comment type="caution">
    <text evidence="2">The sequence shown here is derived from an EMBL/GenBank/DDBJ whole genome shotgun (WGS) entry which is preliminary data.</text>
</comment>
<dbReference type="EMBL" id="CAJVAF010000316">
    <property type="protein sequence ID" value="CAG7596737.1"/>
    <property type="molecule type" value="Genomic_DNA"/>
</dbReference>
<reference evidence="2" key="1">
    <citation type="submission" date="2021-06" db="EMBL/GenBank/DDBJ databases">
        <authorList>
            <person name="Nardi T."/>
            <person name="Nardi T."/>
        </authorList>
    </citation>
    <scope>NUCLEOTIDE SEQUENCE</scope>
</reference>
<proteinExistence type="predicted"/>
<evidence type="ECO:0000256" key="1">
    <source>
        <dbReference type="SAM" id="Phobius"/>
    </source>
</evidence>
<gene>
    <name evidence="2" type="ORF">MHYMCMPASI_00885</name>
</gene>
<protein>
    <submittedName>
        <fullName evidence="2">Sodium:solute symporter family protein</fullName>
    </submittedName>
</protein>
<organism evidence="2 3">
    <name type="scientific">Hyalomma marginatum</name>
    <dbReference type="NCBI Taxonomy" id="34627"/>
    <lineage>
        <taxon>Eukaryota</taxon>
        <taxon>Metazoa</taxon>
        <taxon>Ecdysozoa</taxon>
        <taxon>Arthropoda</taxon>
        <taxon>Chelicerata</taxon>
        <taxon>Arachnida</taxon>
        <taxon>Acari</taxon>
        <taxon>Parasitiformes</taxon>
        <taxon>Ixodida</taxon>
        <taxon>Ixodoidea</taxon>
        <taxon>Ixodidae</taxon>
        <taxon>Hyalomminae</taxon>
        <taxon>Hyalomma</taxon>
    </lineage>
</organism>
<evidence type="ECO:0000313" key="3">
    <source>
        <dbReference type="Proteomes" id="UP000837675"/>
    </source>
</evidence>
<keyword evidence="1" id="KW-0472">Membrane</keyword>
<keyword evidence="3" id="KW-1185">Reference proteome</keyword>